<proteinExistence type="predicted"/>
<dbReference type="RefSeq" id="XP_017877077.1">
    <property type="nucleotide sequence ID" value="XM_018021588.2"/>
</dbReference>
<dbReference type="AlphaFoldDB" id="A0AAJ7IUS6"/>
<keyword evidence="1" id="KW-0472">Membrane</keyword>
<keyword evidence="1" id="KW-1133">Transmembrane helix</keyword>
<evidence type="ECO:0000313" key="2">
    <source>
        <dbReference type="Proteomes" id="UP000694925"/>
    </source>
</evidence>
<protein>
    <submittedName>
        <fullName evidence="3">Uncharacterized protein LOC108623219</fullName>
    </submittedName>
</protein>
<dbReference type="GeneID" id="108623219"/>
<organism evidence="2 3">
    <name type="scientific">Ceratina calcarata</name>
    <dbReference type="NCBI Taxonomy" id="156304"/>
    <lineage>
        <taxon>Eukaryota</taxon>
        <taxon>Metazoa</taxon>
        <taxon>Ecdysozoa</taxon>
        <taxon>Arthropoda</taxon>
        <taxon>Hexapoda</taxon>
        <taxon>Insecta</taxon>
        <taxon>Pterygota</taxon>
        <taxon>Neoptera</taxon>
        <taxon>Endopterygota</taxon>
        <taxon>Hymenoptera</taxon>
        <taxon>Apocrita</taxon>
        <taxon>Aculeata</taxon>
        <taxon>Apoidea</taxon>
        <taxon>Anthophila</taxon>
        <taxon>Apidae</taxon>
        <taxon>Ceratina</taxon>
        <taxon>Zadontomerus</taxon>
    </lineage>
</organism>
<evidence type="ECO:0000256" key="1">
    <source>
        <dbReference type="SAM" id="Phobius"/>
    </source>
</evidence>
<name>A0AAJ7IUS6_9HYME</name>
<keyword evidence="1" id="KW-0812">Transmembrane</keyword>
<sequence>MENARIHKYYRGYNSGPGWLVYQFLLTDAKLRHVFNLGTQCGVVTFLTWLMLLIVFTCSFLSANAVVRCLNDFQELQKEADKKIPRKKSVADIRPVYNCIHKHLRQTDVFQKKTMKMLCKERLELEILASRINCINKLLKPETQTEWRRSRLRKVYYRPINSSASK</sequence>
<keyword evidence="2" id="KW-1185">Reference proteome</keyword>
<accession>A0AAJ7IUS6</accession>
<gene>
    <name evidence="3" type="primary">LOC108623219</name>
</gene>
<reference evidence="3" key="1">
    <citation type="submission" date="2025-08" db="UniProtKB">
        <authorList>
            <consortium name="RefSeq"/>
        </authorList>
    </citation>
    <scope>IDENTIFICATION</scope>
    <source>
        <tissue evidence="3">Whole body</tissue>
    </source>
</reference>
<dbReference type="KEGG" id="ccal:108623219"/>
<evidence type="ECO:0000313" key="3">
    <source>
        <dbReference type="RefSeq" id="XP_017877077.1"/>
    </source>
</evidence>
<dbReference type="Proteomes" id="UP000694925">
    <property type="component" value="Unplaced"/>
</dbReference>
<feature type="transmembrane region" description="Helical" evidence="1">
    <location>
        <begin position="46"/>
        <end position="67"/>
    </location>
</feature>